<name>A0A221K3T4_9RHOB</name>
<keyword evidence="7" id="KW-0411">Iron-sulfur</keyword>
<evidence type="ECO:0000259" key="10">
    <source>
        <dbReference type="PROSITE" id="PS51669"/>
    </source>
</evidence>
<evidence type="ECO:0000256" key="5">
    <source>
        <dbReference type="ARBA" id="ARBA00023002"/>
    </source>
</evidence>
<keyword evidence="4" id="KW-0677">Repeat</keyword>
<accession>A0A221K3T4</accession>
<feature type="domain" description="4Fe-4S ferredoxin-type" evidence="9">
    <location>
        <begin position="181"/>
        <end position="214"/>
    </location>
</feature>
<evidence type="ECO:0000256" key="1">
    <source>
        <dbReference type="ARBA" id="ARBA00007023"/>
    </source>
</evidence>
<dbReference type="PROSITE" id="PS51085">
    <property type="entry name" value="2FE2S_FER_2"/>
    <property type="match status" value="1"/>
</dbReference>
<reference evidence="11 12" key="1">
    <citation type="submission" date="2017-07" db="EMBL/GenBank/DDBJ databases">
        <title>Genome Sequence of Sulfitobacter pseudonitzschiae Strain SMR1 Isolated from a culture of the Diatom Skeletonema marinoi.</title>
        <authorList>
            <person name="Topel M."/>
            <person name="Pinder M.I.M."/>
            <person name="Johansson O.N."/>
            <person name="Kourtchenko O."/>
            <person name="Godhe A."/>
            <person name="Clarke A.K."/>
        </authorList>
    </citation>
    <scope>NUCLEOTIDE SEQUENCE [LARGE SCALE GENOMIC DNA]</scope>
    <source>
        <strain evidence="11 12">SMR1</strain>
    </source>
</reference>
<dbReference type="Pfam" id="PF00384">
    <property type="entry name" value="Molybdopterin"/>
    <property type="match status" value="1"/>
</dbReference>
<evidence type="ECO:0000313" key="12">
    <source>
        <dbReference type="Proteomes" id="UP000199754"/>
    </source>
</evidence>
<dbReference type="InterPro" id="IPR041924">
    <property type="entry name" value="Formate_Dh-H_N"/>
</dbReference>
<dbReference type="InterPro" id="IPR006655">
    <property type="entry name" value="Mopterin_OxRdtase_prok_CS"/>
</dbReference>
<dbReference type="PIRSF" id="PIRSF036643">
    <property type="entry name" value="FDH_alpha"/>
    <property type="match status" value="1"/>
</dbReference>
<protein>
    <submittedName>
        <fullName evidence="11">Putative formate dehydrogenase</fullName>
        <ecNumber evidence="11">1.2.1.2</ecNumber>
    </submittedName>
</protein>
<keyword evidence="5 11" id="KW-0560">Oxidoreductase</keyword>
<dbReference type="InterPro" id="IPR036010">
    <property type="entry name" value="2Fe-2S_ferredoxin-like_sf"/>
</dbReference>
<keyword evidence="2" id="KW-0004">4Fe-4S</keyword>
<dbReference type="GO" id="GO:0051539">
    <property type="term" value="F:4 iron, 4 sulfur cluster binding"/>
    <property type="evidence" value="ECO:0007669"/>
    <property type="project" value="UniProtKB-KW"/>
</dbReference>
<dbReference type="SUPFAM" id="SSF54862">
    <property type="entry name" value="4Fe-4S ferredoxins"/>
    <property type="match status" value="1"/>
</dbReference>
<dbReference type="Gene3D" id="3.40.228.10">
    <property type="entry name" value="Dimethylsulfoxide Reductase, domain 2"/>
    <property type="match status" value="1"/>
</dbReference>
<dbReference type="GO" id="GO:0016020">
    <property type="term" value="C:membrane"/>
    <property type="evidence" value="ECO:0007669"/>
    <property type="project" value="TreeGrafter"/>
</dbReference>
<dbReference type="Gene3D" id="3.40.50.740">
    <property type="match status" value="1"/>
</dbReference>
<dbReference type="PROSITE" id="PS00490">
    <property type="entry name" value="MOLYBDOPTERIN_PROK_2"/>
    <property type="match status" value="1"/>
</dbReference>
<evidence type="ECO:0000313" key="11">
    <source>
        <dbReference type="EMBL" id="ASM73661.1"/>
    </source>
</evidence>
<dbReference type="RefSeq" id="WP_089421412.1">
    <property type="nucleotide sequence ID" value="NZ_CP022415.1"/>
</dbReference>
<dbReference type="Pfam" id="PF13510">
    <property type="entry name" value="Fer2_4"/>
    <property type="match status" value="1"/>
</dbReference>
<dbReference type="InterPro" id="IPR050123">
    <property type="entry name" value="Prok_molybdopt-oxidoreductase"/>
</dbReference>
<dbReference type="InterPro" id="IPR027467">
    <property type="entry name" value="MopterinOxRdtase_cofactor_BS"/>
</dbReference>
<proteinExistence type="inferred from homology"/>
<dbReference type="Gene3D" id="3.30.70.20">
    <property type="match status" value="1"/>
</dbReference>
<dbReference type="SUPFAM" id="SSF54292">
    <property type="entry name" value="2Fe-2S ferredoxin-like"/>
    <property type="match status" value="1"/>
</dbReference>
<dbReference type="InterPro" id="IPR017900">
    <property type="entry name" value="4Fe4S_Fe_S_CS"/>
</dbReference>
<dbReference type="SMART" id="SM00926">
    <property type="entry name" value="Molybdop_Fe4S4"/>
    <property type="match status" value="1"/>
</dbReference>
<dbReference type="PROSITE" id="PS51669">
    <property type="entry name" value="4FE4S_MOW_BIS_MGD"/>
    <property type="match status" value="1"/>
</dbReference>
<dbReference type="Pfam" id="PF12838">
    <property type="entry name" value="Fer4_7"/>
    <property type="match status" value="1"/>
</dbReference>
<dbReference type="Proteomes" id="UP000199754">
    <property type="component" value="Chromosome"/>
</dbReference>
<dbReference type="STRING" id="1402135.SAMN05444149_104518"/>
<dbReference type="OrthoDB" id="9816402at2"/>
<dbReference type="PANTHER" id="PTHR43105">
    <property type="entry name" value="RESPIRATORY NITRATE REDUCTASE"/>
    <property type="match status" value="1"/>
</dbReference>
<dbReference type="GO" id="GO:0022904">
    <property type="term" value="P:respiratory electron transport chain"/>
    <property type="evidence" value="ECO:0007669"/>
    <property type="project" value="TreeGrafter"/>
</dbReference>
<dbReference type="InterPro" id="IPR001041">
    <property type="entry name" value="2Fe-2S_ferredoxin-type"/>
</dbReference>
<dbReference type="EC" id="1.2.1.2" evidence="11"/>
<dbReference type="SUPFAM" id="SSF53706">
    <property type="entry name" value="Formate dehydrogenase/DMSO reductase, domains 1-3"/>
    <property type="match status" value="1"/>
</dbReference>
<dbReference type="InterPro" id="IPR009010">
    <property type="entry name" value="Asp_de-COase-like_dom_sf"/>
</dbReference>
<dbReference type="CDD" id="cd02753">
    <property type="entry name" value="MopB_Formate-Dh-H"/>
    <property type="match status" value="1"/>
</dbReference>
<evidence type="ECO:0000256" key="7">
    <source>
        <dbReference type="ARBA" id="ARBA00023014"/>
    </source>
</evidence>
<sequence length="922" mass="100416">MSDVVKFVLDGQEVEAEAGLTIWEVANGRGLVIPHLCHKPAPGYRPDGNCRACMVEIEGERVLAASCIREPSEGMVVTTNSARAETARKMVVEMLVTDQPAQDVAHDKSAHLWDMAALNGVTHSRFPKLEEGRIPLLDDSHVAMRVNLDACIQCGLCVRACREVQVNDVIGMAGRGHDTYPVFDMADPMGDSTCVACGECVQACPTGALMPATVVDSDQVGDSADYDSEVESICPFCGVGCQISLKVKDGKVKYVDGINGPANEGRLCVKGRFGFDYIHHDHRLTKPLIRRDDAPAKGLNVDPANWQTHFREASWDEALDFAARGLKGRGREVAGFGSAKCTNEEAYLFQKMIRQGFGHNNVDHCTRLCHASSVAALMENVGSAAVTATFNEIENADVAIVIGANPIENHPVAATYFKQFTKRGGKLIVMDPRGQALKRFSSHMLQFRPGADVSMLNAIMHTIVEEKLYDRQYIDAYTENWEAEKAHLKDFSPEKMAPMCGIDAEVLRDVARTFAGAKAAMIFWGMGVSQHIHGTDNSRCLISLALMTGQVGRPGTGLHPLRGQNNVQGASDAGLIPMFLPDYQDVTDEGVRRAFTEVWGTEDFSGQKGLTVTEIMDAVHDGDIKAMYVLGENPAMSDPDVEHARDALTKLDHLVVQDIFITETANYADVILPASAFAEKSGTVTNTNRQVQMGRAAVAPPGEAKEDWWIEVELAKRLGLGWTYTGPAEVFAEMKLNMPSFNNITWDRLETQNAVTYPSLSPEDPGQAIVFGEGFPRKDGRAKFTPAAVIAPDDVPDAEYPMILTTGRQLEHWHTGSMTRRASVLDGLEPEANCSLHPSTLRKLGVAAGGHVRLTTKRGSITVMAREDRSVAPDMVFLPFAYVEAAANILTNPAIDPFGKIPEFKFSAVRVEAAQDNTVAAE</sequence>
<dbReference type="InterPro" id="IPR017896">
    <property type="entry name" value="4Fe4S_Fe-S-bd"/>
</dbReference>
<dbReference type="FunFam" id="3.30.70.20:FF:000035">
    <property type="entry name" value="Iron hydrogenase 1"/>
    <property type="match status" value="1"/>
</dbReference>
<gene>
    <name evidence="11" type="ORF">SULPSESMR1_02880</name>
</gene>
<dbReference type="PROSITE" id="PS51379">
    <property type="entry name" value="4FE4S_FER_2"/>
    <property type="match status" value="2"/>
</dbReference>
<evidence type="ECO:0000259" key="8">
    <source>
        <dbReference type="PROSITE" id="PS51085"/>
    </source>
</evidence>
<feature type="domain" description="4Fe-4S ferredoxin-type" evidence="9">
    <location>
        <begin position="142"/>
        <end position="172"/>
    </location>
</feature>
<dbReference type="InterPro" id="IPR041925">
    <property type="entry name" value="CT_Formate-Dh_H"/>
</dbReference>
<dbReference type="AlphaFoldDB" id="A0A221K3T4"/>
<dbReference type="GO" id="GO:0046872">
    <property type="term" value="F:metal ion binding"/>
    <property type="evidence" value="ECO:0007669"/>
    <property type="project" value="UniProtKB-KW"/>
</dbReference>
<dbReference type="Gene3D" id="3.10.20.740">
    <property type="match status" value="1"/>
</dbReference>
<dbReference type="InterPro" id="IPR006478">
    <property type="entry name" value="Formate_DH_asu"/>
</dbReference>
<comment type="similarity">
    <text evidence="1">In the C-terminal section; belongs to the prokaryotic molybdopterin-containing oxidoreductase family.</text>
</comment>
<dbReference type="Gene3D" id="2.20.25.90">
    <property type="entry name" value="ADC-like domains"/>
    <property type="match status" value="1"/>
</dbReference>
<evidence type="ECO:0000256" key="6">
    <source>
        <dbReference type="ARBA" id="ARBA00023004"/>
    </source>
</evidence>
<dbReference type="NCBIfam" id="TIGR01591">
    <property type="entry name" value="Fdh-alpha"/>
    <property type="match status" value="1"/>
</dbReference>
<dbReference type="CDD" id="cd02790">
    <property type="entry name" value="MopB_CT_Formate-Dh_H"/>
    <property type="match status" value="1"/>
</dbReference>
<dbReference type="SUPFAM" id="SSF50692">
    <property type="entry name" value="ADC-like"/>
    <property type="match status" value="1"/>
</dbReference>
<dbReference type="Pfam" id="PF04879">
    <property type="entry name" value="Molybdop_Fe4S4"/>
    <property type="match status" value="1"/>
</dbReference>
<evidence type="ECO:0000256" key="4">
    <source>
        <dbReference type="ARBA" id="ARBA00022737"/>
    </source>
</evidence>
<dbReference type="GO" id="GO:0008863">
    <property type="term" value="F:formate dehydrogenase (NAD+) activity"/>
    <property type="evidence" value="ECO:0007669"/>
    <property type="project" value="InterPro"/>
</dbReference>
<dbReference type="EMBL" id="CP022415">
    <property type="protein sequence ID" value="ASM73661.1"/>
    <property type="molecule type" value="Genomic_DNA"/>
</dbReference>
<dbReference type="GO" id="GO:0003954">
    <property type="term" value="F:NADH dehydrogenase activity"/>
    <property type="evidence" value="ECO:0007669"/>
    <property type="project" value="TreeGrafter"/>
</dbReference>
<feature type="domain" description="4Fe-4S Mo/W bis-MGD-type" evidence="10">
    <location>
        <begin position="227"/>
        <end position="282"/>
    </location>
</feature>
<dbReference type="InterPro" id="IPR006656">
    <property type="entry name" value="Mopterin_OxRdtase"/>
</dbReference>
<evidence type="ECO:0000256" key="3">
    <source>
        <dbReference type="ARBA" id="ARBA00022723"/>
    </source>
</evidence>
<keyword evidence="3" id="KW-0479">Metal-binding</keyword>
<organism evidence="11 12">
    <name type="scientific">Pseudosulfitobacter pseudonitzschiae</name>
    <dbReference type="NCBI Taxonomy" id="1402135"/>
    <lineage>
        <taxon>Bacteria</taxon>
        <taxon>Pseudomonadati</taxon>
        <taxon>Pseudomonadota</taxon>
        <taxon>Alphaproteobacteria</taxon>
        <taxon>Rhodobacterales</taxon>
        <taxon>Roseobacteraceae</taxon>
        <taxon>Pseudosulfitobacter</taxon>
    </lineage>
</organism>
<feature type="domain" description="2Fe-2S ferredoxin-type" evidence="8">
    <location>
        <begin position="3"/>
        <end position="83"/>
    </location>
</feature>
<dbReference type="InterPro" id="IPR006963">
    <property type="entry name" value="Mopterin_OxRdtase_4Fe-4S_dom"/>
</dbReference>
<dbReference type="PANTHER" id="PTHR43105:SF14">
    <property type="entry name" value="FORMATE DEHYDROGENASE H"/>
    <property type="match status" value="1"/>
</dbReference>
<dbReference type="GO" id="GO:0043546">
    <property type="term" value="F:molybdopterin cofactor binding"/>
    <property type="evidence" value="ECO:0007669"/>
    <property type="project" value="InterPro"/>
</dbReference>
<dbReference type="GO" id="GO:1990204">
    <property type="term" value="C:oxidoreductase complex"/>
    <property type="evidence" value="ECO:0007669"/>
    <property type="project" value="UniProtKB-ARBA"/>
</dbReference>
<dbReference type="KEGG" id="spse:SULPSESMR1_02880"/>
<dbReference type="Pfam" id="PF01568">
    <property type="entry name" value="Molydop_binding"/>
    <property type="match status" value="1"/>
</dbReference>
<keyword evidence="6" id="KW-0408">Iron</keyword>
<evidence type="ECO:0000256" key="2">
    <source>
        <dbReference type="ARBA" id="ARBA00022485"/>
    </source>
</evidence>
<dbReference type="Gene3D" id="2.40.40.20">
    <property type="match status" value="1"/>
</dbReference>
<dbReference type="PROSITE" id="PS00551">
    <property type="entry name" value="MOLYBDOPTERIN_PROK_1"/>
    <property type="match status" value="1"/>
</dbReference>
<dbReference type="GO" id="GO:0015942">
    <property type="term" value="P:formate metabolic process"/>
    <property type="evidence" value="ECO:0007669"/>
    <property type="project" value="InterPro"/>
</dbReference>
<dbReference type="PROSITE" id="PS00198">
    <property type="entry name" value="4FE4S_FER_1"/>
    <property type="match status" value="1"/>
</dbReference>
<dbReference type="eggNOG" id="COG3383">
    <property type="taxonomic scope" value="Bacteria"/>
</dbReference>
<evidence type="ECO:0000259" key="9">
    <source>
        <dbReference type="PROSITE" id="PS51379"/>
    </source>
</evidence>
<keyword evidence="12" id="KW-1185">Reference proteome</keyword>
<dbReference type="InterPro" id="IPR006657">
    <property type="entry name" value="MoPterin_dinucl-bd_dom"/>
</dbReference>
<dbReference type="CDD" id="cd00207">
    <property type="entry name" value="fer2"/>
    <property type="match status" value="1"/>
</dbReference>